<dbReference type="Proteomes" id="UP000664521">
    <property type="component" value="Unassembled WGS sequence"/>
</dbReference>
<feature type="transmembrane region" description="Helical" evidence="3">
    <location>
        <begin position="169"/>
        <end position="189"/>
    </location>
</feature>
<dbReference type="PANTHER" id="PTHR47064:SF2">
    <property type="entry name" value="SMP-30_GLUCONOLACTONASE_LRE-LIKE REGION DOMAIN-CONTAINING PROTEIN-RELATED"/>
    <property type="match status" value="1"/>
</dbReference>
<organism evidence="5 6">
    <name type="scientific">Heterodermia speciosa</name>
    <dbReference type="NCBI Taxonomy" id="116794"/>
    <lineage>
        <taxon>Eukaryota</taxon>
        <taxon>Fungi</taxon>
        <taxon>Dikarya</taxon>
        <taxon>Ascomycota</taxon>
        <taxon>Pezizomycotina</taxon>
        <taxon>Lecanoromycetes</taxon>
        <taxon>OSLEUM clade</taxon>
        <taxon>Lecanoromycetidae</taxon>
        <taxon>Caliciales</taxon>
        <taxon>Physciaceae</taxon>
        <taxon>Heterodermia</taxon>
    </lineage>
</organism>
<dbReference type="SUPFAM" id="SSF63829">
    <property type="entry name" value="Calcium-dependent phosphotriesterase"/>
    <property type="match status" value="1"/>
</dbReference>
<dbReference type="AlphaFoldDB" id="A0A8H3FPJ3"/>
<name>A0A8H3FPJ3_9LECA</name>
<dbReference type="InterPro" id="IPR013658">
    <property type="entry name" value="SGL"/>
</dbReference>
<dbReference type="InterPro" id="IPR011042">
    <property type="entry name" value="6-blade_b-propeller_TolB-like"/>
</dbReference>
<feature type="transmembrane region" description="Helical" evidence="3">
    <location>
        <begin position="111"/>
        <end position="133"/>
    </location>
</feature>
<keyword evidence="6" id="KW-1185">Reference proteome</keyword>
<evidence type="ECO:0000256" key="3">
    <source>
        <dbReference type="SAM" id="Phobius"/>
    </source>
</evidence>
<dbReference type="InterPro" id="IPR052988">
    <property type="entry name" value="Oryzine_lactonohydrolase"/>
</dbReference>
<dbReference type="Pfam" id="PF08450">
    <property type="entry name" value="SGL"/>
    <property type="match status" value="2"/>
</dbReference>
<feature type="transmembrane region" description="Helical" evidence="3">
    <location>
        <begin position="323"/>
        <end position="343"/>
    </location>
</feature>
<dbReference type="InterPro" id="IPR011701">
    <property type="entry name" value="MFS"/>
</dbReference>
<dbReference type="PANTHER" id="PTHR47064">
    <property type="entry name" value="PUTATIVE (AFU_ORTHOLOGUE AFUA_1G08990)-RELATED"/>
    <property type="match status" value="1"/>
</dbReference>
<dbReference type="OrthoDB" id="423498at2759"/>
<evidence type="ECO:0000256" key="2">
    <source>
        <dbReference type="SAM" id="MobiDB-lite"/>
    </source>
</evidence>
<dbReference type="Pfam" id="PF07690">
    <property type="entry name" value="MFS_1"/>
    <property type="match status" value="1"/>
</dbReference>
<reference evidence="5" key="1">
    <citation type="submission" date="2021-03" db="EMBL/GenBank/DDBJ databases">
        <authorList>
            <person name="Tagirdzhanova G."/>
        </authorList>
    </citation>
    <scope>NUCLEOTIDE SEQUENCE</scope>
</reference>
<feature type="transmembrane region" description="Helical" evidence="3">
    <location>
        <begin position="296"/>
        <end position="316"/>
    </location>
</feature>
<feature type="compositionally biased region" description="Basic and acidic residues" evidence="2">
    <location>
        <begin position="7"/>
        <end position="17"/>
    </location>
</feature>
<feature type="transmembrane region" description="Helical" evidence="3">
    <location>
        <begin position="42"/>
        <end position="61"/>
    </location>
</feature>
<keyword evidence="3" id="KW-1133">Transmembrane helix</keyword>
<dbReference type="InterPro" id="IPR036259">
    <property type="entry name" value="MFS_trans_sf"/>
</dbReference>
<feature type="transmembrane region" description="Helical" evidence="3">
    <location>
        <begin position="145"/>
        <end position="162"/>
    </location>
</feature>
<evidence type="ECO:0000256" key="1">
    <source>
        <dbReference type="ARBA" id="ARBA00004141"/>
    </source>
</evidence>
<dbReference type="SUPFAM" id="SSF103473">
    <property type="entry name" value="MFS general substrate transporter"/>
    <property type="match status" value="1"/>
</dbReference>
<feature type="transmembrane region" description="Helical" evidence="3">
    <location>
        <begin position="215"/>
        <end position="235"/>
    </location>
</feature>
<feature type="domain" description="SMP-30/Gluconolactonase/LRE-like region" evidence="4">
    <location>
        <begin position="676"/>
        <end position="770"/>
    </location>
</feature>
<dbReference type="GO" id="GO:0022857">
    <property type="term" value="F:transmembrane transporter activity"/>
    <property type="evidence" value="ECO:0007669"/>
    <property type="project" value="InterPro"/>
</dbReference>
<feature type="domain" description="SMP-30/Gluconolactonase/LRE-like region" evidence="4">
    <location>
        <begin position="581"/>
        <end position="654"/>
    </location>
</feature>
<keyword evidence="3" id="KW-0812">Transmembrane</keyword>
<keyword evidence="3" id="KW-0472">Membrane</keyword>
<evidence type="ECO:0000259" key="4">
    <source>
        <dbReference type="Pfam" id="PF08450"/>
    </source>
</evidence>
<dbReference type="Gene3D" id="1.20.1250.20">
    <property type="entry name" value="MFS general substrate transporter like domains"/>
    <property type="match status" value="1"/>
</dbReference>
<accession>A0A8H3FPJ3</accession>
<sequence>MFSQYCSRKEDPHERTPTTRQSQSIEETGVLDSYKYDQGLTAWFQVVVSYLLVFNGFGYLSAFGLFQSHWESVLSRPASDVAWVGSLQLCLLFFIGTVSGRAMDAGYFRSLLLVGCFLQILGIFTTSVATRFWQLVLSQGVVQGIGNGLLFTPLITLVSTYFKRKRAFALALAACGAPIGGVIFTTVSLRPIDMEVRTKIIQIARQLEQLISFGWIIRVMGFVVLLNAFIVAAFARPRPIKRASGPLIEWQAFHEVPYTLYAVGVFFVLWGLYIAYFYTATFGSDVIHIRSSTSLTLLMVLNGAGVPGRLVPALLADAFFGSFNTLIPFVFCVSIALYCWTFVQSRTPPPVVLPIQHLNLNTMYEQNLSRHIFVCLAMLASHTSHSEQRQPVAARCGPTTANITCIHRYGTLLPPSFYRDADPTVGYPGAVVPDDPSWASVASADFVVFDKDRGLEILGPSPKIYHKYLDVLDVIHEAPIYVPQLNKLFVTQDGPPGNLSNIVIDLNVDPPAVDAFVTHPPVYQPTGGVLYKNKIYWAVQGNNVSLPGNLKQRPGIVRVDPVTYEAEWLINNYFGFFFGGLNDLAVDSMGDVWFTDSDYALGLGLSNMSNQNQLATYRFRPATGEVAIVDNSLEHPNGIVFSRDGRTLYITDTGLETVGPVASRGKGDSYEYPIRIYFTSTNARNIFAFDVTYTPSGAFLSRKRNIYQSLEGSPDGLKIAANGYIIAGSGLSNSADILDQYGSLIARIQTTHPVENTAFGGPDFKTLYLSGIGGITKVEWNLAGPDPDDYYQ</sequence>
<feature type="region of interest" description="Disordered" evidence="2">
    <location>
        <begin position="1"/>
        <end position="24"/>
    </location>
</feature>
<comment type="subcellular location">
    <subcellularLocation>
        <location evidence="1">Membrane</location>
        <topology evidence="1">Multi-pass membrane protein</topology>
    </subcellularLocation>
</comment>
<dbReference type="EMBL" id="CAJPDS010000037">
    <property type="protein sequence ID" value="CAF9924876.1"/>
    <property type="molecule type" value="Genomic_DNA"/>
</dbReference>
<gene>
    <name evidence="5" type="ORF">HETSPECPRED_005682</name>
</gene>
<feature type="transmembrane region" description="Helical" evidence="3">
    <location>
        <begin position="256"/>
        <end position="276"/>
    </location>
</feature>
<protein>
    <recommendedName>
        <fullName evidence="4">SMP-30/Gluconolactonase/LRE-like region domain-containing protein</fullName>
    </recommendedName>
</protein>
<proteinExistence type="predicted"/>
<dbReference type="Gene3D" id="2.120.10.30">
    <property type="entry name" value="TolB, C-terminal domain"/>
    <property type="match status" value="1"/>
</dbReference>
<comment type="caution">
    <text evidence="5">The sequence shown here is derived from an EMBL/GenBank/DDBJ whole genome shotgun (WGS) entry which is preliminary data.</text>
</comment>
<feature type="transmembrane region" description="Helical" evidence="3">
    <location>
        <begin position="81"/>
        <end position="99"/>
    </location>
</feature>
<evidence type="ECO:0000313" key="5">
    <source>
        <dbReference type="EMBL" id="CAF9924876.1"/>
    </source>
</evidence>
<evidence type="ECO:0000313" key="6">
    <source>
        <dbReference type="Proteomes" id="UP000664521"/>
    </source>
</evidence>
<dbReference type="GO" id="GO:0016020">
    <property type="term" value="C:membrane"/>
    <property type="evidence" value="ECO:0007669"/>
    <property type="project" value="UniProtKB-SubCell"/>
</dbReference>